<accession>A0ABU7DIS1</accession>
<keyword evidence="2" id="KW-1185">Reference proteome</keyword>
<reference evidence="1 2" key="1">
    <citation type="submission" date="2021-06" db="EMBL/GenBank/DDBJ databases">
        <authorList>
            <person name="Palmer J.M."/>
        </authorList>
    </citation>
    <scope>NUCLEOTIDE SEQUENCE [LARGE SCALE GENOMIC DNA]</scope>
    <source>
        <strain evidence="1 2">CL_MEX2019</strain>
        <tissue evidence="1">Muscle</tissue>
    </source>
</reference>
<dbReference type="EMBL" id="JAHUTJ010026758">
    <property type="protein sequence ID" value="MED6274988.1"/>
    <property type="molecule type" value="Genomic_DNA"/>
</dbReference>
<comment type="caution">
    <text evidence="1">The sequence shown here is derived from an EMBL/GenBank/DDBJ whole genome shotgun (WGS) entry which is preliminary data.</text>
</comment>
<dbReference type="Proteomes" id="UP001352852">
    <property type="component" value="Unassembled WGS sequence"/>
</dbReference>
<proteinExistence type="predicted"/>
<gene>
    <name evidence="1" type="ORF">CHARACLAT_021838</name>
</gene>
<protein>
    <submittedName>
        <fullName evidence="1">Uncharacterized protein</fullName>
    </submittedName>
</protein>
<evidence type="ECO:0000313" key="2">
    <source>
        <dbReference type="Proteomes" id="UP001352852"/>
    </source>
</evidence>
<sequence>MIAGLCKHLGPCSGTPAECRPNNKSLIKFSLACGPAFPNGEASSTWYLLCLHYALPRLEKIALPKQ</sequence>
<name>A0ABU7DIS1_9TELE</name>
<evidence type="ECO:0000313" key="1">
    <source>
        <dbReference type="EMBL" id="MED6274988.1"/>
    </source>
</evidence>
<organism evidence="1 2">
    <name type="scientific">Characodon lateralis</name>
    <dbReference type="NCBI Taxonomy" id="208331"/>
    <lineage>
        <taxon>Eukaryota</taxon>
        <taxon>Metazoa</taxon>
        <taxon>Chordata</taxon>
        <taxon>Craniata</taxon>
        <taxon>Vertebrata</taxon>
        <taxon>Euteleostomi</taxon>
        <taxon>Actinopterygii</taxon>
        <taxon>Neopterygii</taxon>
        <taxon>Teleostei</taxon>
        <taxon>Neoteleostei</taxon>
        <taxon>Acanthomorphata</taxon>
        <taxon>Ovalentaria</taxon>
        <taxon>Atherinomorphae</taxon>
        <taxon>Cyprinodontiformes</taxon>
        <taxon>Goodeidae</taxon>
        <taxon>Characodon</taxon>
    </lineage>
</organism>